<protein>
    <submittedName>
        <fullName evidence="1">Uncharacterized protein</fullName>
    </submittedName>
</protein>
<proteinExistence type="predicted"/>
<sequence>MAKKMEYSNYNSNPKPKTFLVLADTETGDLYNISVKNGELICEAKEESVRRENRLKKLLNE</sequence>
<dbReference type="EMBL" id="OU342829">
    <property type="protein sequence ID" value="CAG7580729.1"/>
    <property type="molecule type" value="Genomic_DNA"/>
</dbReference>
<reference evidence="1" key="1">
    <citation type="submission" date="2021-06" db="EMBL/GenBank/DDBJ databases">
        <authorList>
            <person name="Gannon L."/>
            <person name="Redgwell R T."/>
            <person name="Michniewski S."/>
            <person name="Harrison D C."/>
            <person name="Millard A."/>
        </authorList>
    </citation>
    <scope>NUCLEOTIDE SEQUENCE</scope>
</reference>
<evidence type="ECO:0000313" key="1">
    <source>
        <dbReference type="EMBL" id="CAG7580729.1"/>
    </source>
</evidence>
<organism evidence="1">
    <name type="scientific">uncultured marine phage</name>
    <dbReference type="NCBI Taxonomy" id="707152"/>
    <lineage>
        <taxon>Viruses</taxon>
        <taxon>environmental samples</taxon>
    </lineage>
</organism>
<gene>
    <name evidence="1" type="ORF">SLAVMIC_00536</name>
</gene>
<name>A0A8D9CED1_9VIRU</name>
<accession>A0A8D9CED1</accession>